<dbReference type="Proteomes" id="UP000031843">
    <property type="component" value="Chromosome main"/>
</dbReference>
<evidence type="ECO:0000313" key="2">
    <source>
        <dbReference type="Proteomes" id="UP000031843"/>
    </source>
</evidence>
<dbReference type="KEGG" id="cbw:RR42_m1981"/>
<dbReference type="AlphaFoldDB" id="A0A0C4YF42"/>
<name>A0A0C4YF42_9BURK</name>
<dbReference type="RefSeq" id="WP_052494565.1">
    <property type="nucleotide sequence ID" value="NZ_CP010536.1"/>
</dbReference>
<evidence type="ECO:0000313" key="1">
    <source>
        <dbReference type="EMBL" id="AJG19376.1"/>
    </source>
</evidence>
<dbReference type="OrthoDB" id="8966769at2"/>
<protein>
    <submittedName>
        <fullName evidence="1">Uncharacterized protein</fullName>
    </submittedName>
</protein>
<accession>A0A0C4YF42</accession>
<reference evidence="1 2" key="1">
    <citation type="journal article" date="2015" name="Genome Announc.">
        <title>Complete Genome Sequence of Cupriavidus basilensis 4G11, Isolated from the Oak Ridge Field Research Center Site.</title>
        <authorList>
            <person name="Ray J."/>
            <person name="Waters R.J."/>
            <person name="Skerker J.M."/>
            <person name="Kuehl J.V."/>
            <person name="Price M.N."/>
            <person name="Huang J."/>
            <person name="Chakraborty R."/>
            <person name="Arkin A.P."/>
            <person name="Deutschbauer A."/>
        </authorList>
    </citation>
    <scope>NUCLEOTIDE SEQUENCE [LARGE SCALE GENOMIC DNA]</scope>
    <source>
        <strain evidence="1">4G11</strain>
    </source>
</reference>
<sequence>MLPDDGTTPDPARPPNLFTYTTSIEIERAQAITWIRIQMAQYGLTLVDLQATGCFTETPPTRSPGAVRYCNAHGQVWDGRGAMPALAAATSCV</sequence>
<gene>
    <name evidence="1" type="ORF">RR42_m1981</name>
</gene>
<organism evidence="1 2">
    <name type="scientific">Cupriavidus basilensis</name>
    <dbReference type="NCBI Taxonomy" id="68895"/>
    <lineage>
        <taxon>Bacteria</taxon>
        <taxon>Pseudomonadati</taxon>
        <taxon>Pseudomonadota</taxon>
        <taxon>Betaproteobacteria</taxon>
        <taxon>Burkholderiales</taxon>
        <taxon>Burkholderiaceae</taxon>
        <taxon>Cupriavidus</taxon>
    </lineage>
</organism>
<keyword evidence="2" id="KW-1185">Reference proteome</keyword>
<dbReference type="EMBL" id="CP010536">
    <property type="protein sequence ID" value="AJG19376.1"/>
    <property type="molecule type" value="Genomic_DNA"/>
</dbReference>
<proteinExistence type="predicted"/>